<reference evidence="3" key="1">
    <citation type="journal article" date="2019" name="Int. J. Syst. Evol. Microbiol.">
        <title>The Global Catalogue of Microorganisms (GCM) 10K type strain sequencing project: providing services to taxonomists for standard genome sequencing and annotation.</title>
        <authorList>
            <consortium name="The Broad Institute Genomics Platform"/>
            <consortium name="The Broad Institute Genome Sequencing Center for Infectious Disease"/>
            <person name="Wu L."/>
            <person name="Ma J."/>
        </authorList>
    </citation>
    <scope>NUCLEOTIDE SEQUENCE [LARGE SCALE GENOMIC DNA]</scope>
    <source>
        <strain evidence="3">JCM 17441</strain>
    </source>
</reference>
<dbReference type="SUPFAM" id="SSF46785">
    <property type="entry name" value="Winged helix' DNA-binding domain"/>
    <property type="match status" value="1"/>
</dbReference>
<accession>A0ABP8DTN4</accession>
<dbReference type="Gene3D" id="1.10.10.10">
    <property type="entry name" value="Winged helix-like DNA-binding domain superfamily/Winged helix DNA-binding domain"/>
    <property type="match status" value="1"/>
</dbReference>
<dbReference type="RefSeq" id="WP_345142569.1">
    <property type="nucleotide sequence ID" value="NZ_BAABAT010000067.1"/>
</dbReference>
<protein>
    <recommendedName>
        <fullName evidence="1">Transcription regulator TrmB N-terminal domain-containing protein</fullName>
    </recommendedName>
</protein>
<evidence type="ECO:0000313" key="3">
    <source>
        <dbReference type="Proteomes" id="UP001500620"/>
    </source>
</evidence>
<dbReference type="InterPro" id="IPR036390">
    <property type="entry name" value="WH_DNA-bd_sf"/>
</dbReference>
<gene>
    <name evidence="2" type="ORF">GCM10022255_107240</name>
</gene>
<dbReference type="InterPro" id="IPR002831">
    <property type="entry name" value="Tscrpt_reg_TrmB_N"/>
</dbReference>
<dbReference type="EMBL" id="BAABAT010000067">
    <property type="protein sequence ID" value="GAA4263363.1"/>
    <property type="molecule type" value="Genomic_DNA"/>
</dbReference>
<dbReference type="PANTHER" id="PTHR34293:SF1">
    <property type="entry name" value="HTH-TYPE TRANSCRIPTIONAL REGULATOR TRMBL2"/>
    <property type="match status" value="1"/>
</dbReference>
<organism evidence="2 3">
    <name type="scientific">Dactylosporangium darangshiense</name>
    <dbReference type="NCBI Taxonomy" id="579108"/>
    <lineage>
        <taxon>Bacteria</taxon>
        <taxon>Bacillati</taxon>
        <taxon>Actinomycetota</taxon>
        <taxon>Actinomycetes</taxon>
        <taxon>Micromonosporales</taxon>
        <taxon>Micromonosporaceae</taxon>
        <taxon>Dactylosporangium</taxon>
    </lineage>
</organism>
<sequence length="250" mass="27923">MREELEQAGLDPKEAEVYLAVLELGNPTVARAAEAAQVSRTSAYDVVRRLSRRGLVTVTEIGPTGEPAGRGRGVLRATDPEQFLTEWRERGNVLKELVPRLKAVMSTQTSRPRVRYLEGHAGITAALWETLTWGVPLKGILSMADLLQVPGRPTMDEYIAQRRDRGITLRVVRSPEKETDKVWPTNARDLREVRFAPPQHTFTMTMMIGSESVAVISSRRENFAMMIDSSEYADLQSGLFDQLWAASTPT</sequence>
<dbReference type="Pfam" id="PF01978">
    <property type="entry name" value="TrmB"/>
    <property type="match status" value="1"/>
</dbReference>
<dbReference type="InterPro" id="IPR036388">
    <property type="entry name" value="WH-like_DNA-bd_sf"/>
</dbReference>
<evidence type="ECO:0000313" key="2">
    <source>
        <dbReference type="EMBL" id="GAA4263363.1"/>
    </source>
</evidence>
<feature type="domain" description="Transcription regulator TrmB N-terminal" evidence="1">
    <location>
        <begin position="5"/>
        <end position="63"/>
    </location>
</feature>
<dbReference type="PANTHER" id="PTHR34293">
    <property type="entry name" value="HTH-TYPE TRANSCRIPTIONAL REGULATOR TRMBL2"/>
    <property type="match status" value="1"/>
</dbReference>
<name>A0ABP8DTN4_9ACTN</name>
<keyword evidence="3" id="KW-1185">Reference proteome</keyword>
<evidence type="ECO:0000259" key="1">
    <source>
        <dbReference type="Pfam" id="PF01978"/>
    </source>
</evidence>
<proteinExistence type="predicted"/>
<dbReference type="InterPro" id="IPR051797">
    <property type="entry name" value="TrmB-like"/>
</dbReference>
<comment type="caution">
    <text evidence="2">The sequence shown here is derived from an EMBL/GenBank/DDBJ whole genome shotgun (WGS) entry which is preliminary data.</text>
</comment>
<dbReference type="Proteomes" id="UP001500620">
    <property type="component" value="Unassembled WGS sequence"/>
</dbReference>